<sequence length="497" mass="52950">MEVKTTTETISELAADCLVLTMYEGQQSAKGSLKEVDEALQNRLSELIASGEVKGKFGEMTLLYNWGQIPAKRTLVVGVGNEQKFTLDKLRDALGIAARFVRDKGISRFTFSVSEQLGEPTKVVRAAIEGVELGAYRFAGYKQATQSKDTFEEMTLVIDAALDQESIQKAIKRAKAAAEATKLARDLVNEPSNLLTPAALARRAEEVALRRNLEVNVLHKQEIEQMGMGALLAVGKAGANEPKMIVMKYHGNPASKEVIGLVGKGITFDTGGIQVKPDEGMEEMKTDMGGAAAVIAAMDGIGALQPQTNVIAVVPACENMVAGNNVKPSDVIPSFSGKTIEVIHTDAEGRLILADGVAYAKHLGATKLVDVATLTGSVISALGYAATGLITNQATWADQVKQAAQVTGEKVWELPNFEEYQEYLESEIADLKNDAGRPAGCIQGGIFIGAFAEDTPWVHLDIAGTVTTKKDQGHHPAGATGVMTRALLELIAPSDSI</sequence>
<feature type="domain" description="Cytosol aminopeptidase" evidence="9">
    <location>
        <begin position="183"/>
        <end position="487"/>
    </location>
</feature>
<dbReference type="GO" id="GO:0070006">
    <property type="term" value="F:metalloaminopeptidase activity"/>
    <property type="evidence" value="ECO:0007669"/>
    <property type="project" value="InterPro"/>
</dbReference>
<dbReference type="Gene3D" id="3.40.630.10">
    <property type="entry name" value="Zn peptidases"/>
    <property type="match status" value="1"/>
</dbReference>
<dbReference type="EC" id="3.4.11.10" evidence="8"/>
<dbReference type="PANTHER" id="PTHR11963">
    <property type="entry name" value="LEUCINE AMINOPEPTIDASE-RELATED"/>
    <property type="match status" value="1"/>
</dbReference>
<feature type="domain" description="Peptidase M17 leucyl aminopeptidase N-terminal" evidence="10">
    <location>
        <begin position="19"/>
        <end position="143"/>
    </location>
</feature>
<evidence type="ECO:0000256" key="3">
    <source>
        <dbReference type="ARBA" id="ARBA00009528"/>
    </source>
</evidence>
<accession>A0A419SFR5</accession>
<evidence type="ECO:0000259" key="10">
    <source>
        <dbReference type="Pfam" id="PF02789"/>
    </source>
</evidence>
<dbReference type="PRINTS" id="PR00481">
    <property type="entry name" value="LAMNOPPTDASE"/>
</dbReference>
<dbReference type="GO" id="GO:0030145">
    <property type="term" value="F:manganese ion binding"/>
    <property type="evidence" value="ECO:0007669"/>
    <property type="project" value="UniProtKB-UniRule"/>
</dbReference>
<dbReference type="Pfam" id="PF02789">
    <property type="entry name" value="Peptidase_M17_N"/>
    <property type="match status" value="1"/>
</dbReference>
<keyword evidence="4 8" id="KW-0031">Aminopeptidase</keyword>
<evidence type="ECO:0000256" key="8">
    <source>
        <dbReference type="HAMAP-Rule" id="MF_00181"/>
    </source>
</evidence>
<evidence type="ECO:0000256" key="2">
    <source>
        <dbReference type="ARBA" id="ARBA00000967"/>
    </source>
</evidence>
<protein>
    <recommendedName>
        <fullName evidence="8">Probable cytosol aminopeptidase</fullName>
        <ecNumber evidence="8">3.4.11.1</ecNumber>
    </recommendedName>
    <alternativeName>
        <fullName evidence="8">Leucine aminopeptidase</fullName>
        <shortName evidence="8">LAP</shortName>
        <ecNumber evidence="8">3.4.11.10</ecNumber>
    </alternativeName>
    <alternativeName>
        <fullName evidence="8">Leucyl aminopeptidase</fullName>
    </alternativeName>
</protein>
<gene>
    <name evidence="8" type="primary">pepA</name>
    <name evidence="11" type="ORF">BEP19_10180</name>
</gene>
<dbReference type="GO" id="GO:0005737">
    <property type="term" value="C:cytoplasm"/>
    <property type="evidence" value="ECO:0007669"/>
    <property type="project" value="UniProtKB-SubCell"/>
</dbReference>
<dbReference type="PANTHER" id="PTHR11963:SF23">
    <property type="entry name" value="CYTOSOL AMINOPEPTIDASE"/>
    <property type="match status" value="1"/>
</dbReference>
<proteinExistence type="inferred from homology"/>
<dbReference type="InterPro" id="IPR011356">
    <property type="entry name" value="Leucine_aapep/pepB"/>
</dbReference>
<dbReference type="RefSeq" id="WP_120190092.1">
    <property type="nucleotide sequence ID" value="NZ_MCHY01000009.1"/>
</dbReference>
<feature type="active site" evidence="8">
    <location>
        <position position="350"/>
    </location>
</feature>
<dbReference type="InterPro" id="IPR008283">
    <property type="entry name" value="Peptidase_M17_N"/>
</dbReference>
<keyword evidence="12" id="KW-1185">Reference proteome</keyword>
<keyword evidence="8" id="KW-0479">Metal-binding</keyword>
<comment type="similarity">
    <text evidence="3 8">Belongs to the peptidase M17 family.</text>
</comment>
<evidence type="ECO:0000313" key="12">
    <source>
        <dbReference type="Proteomes" id="UP000284219"/>
    </source>
</evidence>
<organism evidence="11 12">
    <name type="scientific">Ammoniphilus oxalaticus</name>
    <dbReference type="NCBI Taxonomy" id="66863"/>
    <lineage>
        <taxon>Bacteria</taxon>
        <taxon>Bacillati</taxon>
        <taxon>Bacillota</taxon>
        <taxon>Bacilli</taxon>
        <taxon>Bacillales</taxon>
        <taxon>Paenibacillaceae</taxon>
        <taxon>Aneurinibacillus group</taxon>
        <taxon>Ammoniphilus</taxon>
    </lineage>
</organism>
<comment type="catalytic activity">
    <reaction evidence="1 8">
        <text>Release of an N-terminal amino acid, Xaa-|-Yaa-, in which Xaa is preferably Leu, but may be other amino acids including Pro although not Arg or Lys, and Yaa may be Pro. Amino acid amides and methyl esters are also readily hydrolyzed, but rates on arylamides are exceedingly low.</text>
        <dbReference type="EC" id="3.4.11.1"/>
    </reaction>
</comment>
<dbReference type="Gene3D" id="3.40.220.10">
    <property type="entry name" value="Leucine Aminopeptidase, subunit E, domain 1"/>
    <property type="match status" value="1"/>
</dbReference>
<keyword evidence="5 8" id="KW-0645">Protease</keyword>
<dbReference type="NCBIfam" id="NF002074">
    <property type="entry name" value="PRK00913.1-4"/>
    <property type="match status" value="1"/>
</dbReference>
<comment type="caution">
    <text evidence="11">The sequence shown here is derived from an EMBL/GenBank/DDBJ whole genome shotgun (WGS) entry which is preliminary data.</text>
</comment>
<reference evidence="11 12" key="1">
    <citation type="submission" date="2016-08" db="EMBL/GenBank/DDBJ databases">
        <title>Novel Firmicute Genomes.</title>
        <authorList>
            <person name="Poppleton D.I."/>
            <person name="Gribaldo S."/>
        </authorList>
    </citation>
    <scope>NUCLEOTIDE SEQUENCE [LARGE SCALE GENOMIC DNA]</scope>
    <source>
        <strain evidence="11 12">RAOx-1</strain>
    </source>
</reference>
<dbReference type="CDD" id="cd00433">
    <property type="entry name" value="Peptidase_M17"/>
    <property type="match status" value="1"/>
</dbReference>
<dbReference type="EC" id="3.4.11.1" evidence="8"/>
<dbReference type="SUPFAM" id="SSF52949">
    <property type="entry name" value="Macro domain-like"/>
    <property type="match status" value="1"/>
</dbReference>
<evidence type="ECO:0000259" key="9">
    <source>
        <dbReference type="Pfam" id="PF00883"/>
    </source>
</evidence>
<evidence type="ECO:0000256" key="4">
    <source>
        <dbReference type="ARBA" id="ARBA00022438"/>
    </source>
</evidence>
<dbReference type="InterPro" id="IPR023042">
    <property type="entry name" value="Peptidase_M17_leu_NH2_pept"/>
</dbReference>
<evidence type="ECO:0000256" key="5">
    <source>
        <dbReference type="ARBA" id="ARBA00022670"/>
    </source>
</evidence>
<dbReference type="NCBIfam" id="NF002083">
    <property type="entry name" value="PRK00913.3-5"/>
    <property type="match status" value="1"/>
</dbReference>
<dbReference type="SUPFAM" id="SSF53187">
    <property type="entry name" value="Zn-dependent exopeptidases"/>
    <property type="match status" value="1"/>
</dbReference>
<keyword evidence="6 8" id="KW-0378">Hydrolase</keyword>
<dbReference type="OrthoDB" id="9809354at2"/>
<keyword evidence="8" id="KW-0464">Manganese</keyword>
<feature type="binding site" evidence="8">
    <location>
        <position position="346"/>
    </location>
    <ligand>
        <name>Mn(2+)</name>
        <dbReference type="ChEBI" id="CHEBI:29035"/>
        <label>1</label>
    </ligand>
</feature>
<feature type="binding site" evidence="8">
    <location>
        <position position="264"/>
    </location>
    <ligand>
        <name>Mn(2+)</name>
        <dbReference type="ChEBI" id="CHEBI:29035"/>
        <label>2</label>
    </ligand>
</feature>
<feature type="binding site" evidence="8">
    <location>
        <position position="287"/>
    </location>
    <ligand>
        <name>Mn(2+)</name>
        <dbReference type="ChEBI" id="CHEBI:29035"/>
        <label>2</label>
    </ligand>
</feature>
<dbReference type="AlphaFoldDB" id="A0A419SFR5"/>
<comment type="subcellular location">
    <subcellularLocation>
        <location evidence="8">Cytoplasm</location>
    </subcellularLocation>
</comment>
<name>A0A419SFR5_9BACL</name>
<keyword evidence="8" id="KW-0963">Cytoplasm</keyword>
<dbReference type="NCBIfam" id="NF002073">
    <property type="entry name" value="PRK00913.1-2"/>
    <property type="match status" value="1"/>
</dbReference>
<dbReference type="InterPro" id="IPR000819">
    <property type="entry name" value="Peptidase_M17_C"/>
</dbReference>
<dbReference type="InterPro" id="IPR043472">
    <property type="entry name" value="Macro_dom-like"/>
</dbReference>
<evidence type="ECO:0000256" key="1">
    <source>
        <dbReference type="ARBA" id="ARBA00000135"/>
    </source>
</evidence>
<evidence type="ECO:0000313" key="11">
    <source>
        <dbReference type="EMBL" id="RKD22619.1"/>
    </source>
</evidence>
<feature type="binding site" evidence="8">
    <location>
        <position position="269"/>
    </location>
    <ligand>
        <name>Mn(2+)</name>
        <dbReference type="ChEBI" id="CHEBI:29035"/>
        <label>1</label>
    </ligand>
</feature>
<comment type="function">
    <text evidence="7 8">Presumably involved in the processing and regular turnover of intracellular proteins. Catalyzes the removal of unsubstituted N-terminal amino acids from various peptides.</text>
</comment>
<feature type="active site" evidence="8">
    <location>
        <position position="276"/>
    </location>
</feature>
<evidence type="ECO:0000256" key="7">
    <source>
        <dbReference type="ARBA" id="ARBA00049972"/>
    </source>
</evidence>
<comment type="catalytic activity">
    <reaction evidence="2 8">
        <text>Release of an N-terminal amino acid, preferentially leucine, but not glutamic or aspartic acids.</text>
        <dbReference type="EC" id="3.4.11.10"/>
    </reaction>
</comment>
<dbReference type="EMBL" id="MCHY01000009">
    <property type="protein sequence ID" value="RKD22619.1"/>
    <property type="molecule type" value="Genomic_DNA"/>
</dbReference>
<feature type="binding site" evidence="8">
    <location>
        <position position="348"/>
    </location>
    <ligand>
        <name>Mn(2+)</name>
        <dbReference type="ChEBI" id="CHEBI:29035"/>
        <label>2</label>
    </ligand>
</feature>
<feature type="binding site" evidence="8">
    <location>
        <position position="269"/>
    </location>
    <ligand>
        <name>Mn(2+)</name>
        <dbReference type="ChEBI" id="CHEBI:29035"/>
        <label>2</label>
    </ligand>
</feature>
<comment type="cofactor">
    <cofactor evidence="8">
        <name>Mn(2+)</name>
        <dbReference type="ChEBI" id="CHEBI:29035"/>
    </cofactor>
    <text evidence="8">Binds 2 manganese ions per subunit.</text>
</comment>
<dbReference type="HAMAP" id="MF_00181">
    <property type="entry name" value="Cytosol_peptidase_M17"/>
    <property type="match status" value="1"/>
</dbReference>
<dbReference type="Pfam" id="PF00883">
    <property type="entry name" value="Peptidase_M17"/>
    <property type="match status" value="1"/>
</dbReference>
<dbReference type="GO" id="GO:0006508">
    <property type="term" value="P:proteolysis"/>
    <property type="evidence" value="ECO:0007669"/>
    <property type="project" value="UniProtKB-KW"/>
</dbReference>
<dbReference type="Proteomes" id="UP000284219">
    <property type="component" value="Unassembled WGS sequence"/>
</dbReference>
<evidence type="ECO:0000256" key="6">
    <source>
        <dbReference type="ARBA" id="ARBA00022801"/>
    </source>
</evidence>
<feature type="binding site" evidence="8">
    <location>
        <position position="348"/>
    </location>
    <ligand>
        <name>Mn(2+)</name>
        <dbReference type="ChEBI" id="CHEBI:29035"/>
        <label>1</label>
    </ligand>
</feature>